<feature type="binding site" evidence="13">
    <location>
        <position position="264"/>
    </location>
    <ligand>
        <name>thiamine diphosphate</name>
        <dbReference type="ChEBI" id="CHEBI:58937"/>
    </ligand>
</feature>
<dbReference type="GO" id="GO:0005829">
    <property type="term" value="C:cytosol"/>
    <property type="evidence" value="ECO:0007669"/>
    <property type="project" value="TreeGrafter"/>
</dbReference>
<feature type="binding site" evidence="13">
    <location>
        <begin position="122"/>
        <end position="124"/>
    </location>
    <ligand>
        <name>thiamine diphosphate</name>
        <dbReference type="ChEBI" id="CHEBI:58937"/>
    </ligand>
</feature>
<keyword evidence="8 13" id="KW-0786">Thiamine pyrophosphate</keyword>
<dbReference type="InterPro" id="IPR020826">
    <property type="entry name" value="Transketolase_BS"/>
</dbReference>
<dbReference type="PROSITE" id="PS00802">
    <property type="entry name" value="TRANSKETOLASE_2"/>
    <property type="match status" value="1"/>
</dbReference>
<dbReference type="EC" id="2.2.1.1" evidence="3 10"/>
<evidence type="ECO:0000256" key="7">
    <source>
        <dbReference type="ARBA" id="ARBA00022842"/>
    </source>
</evidence>
<comment type="similarity">
    <text evidence="1 16">Belongs to the transketolase family.</text>
</comment>
<keyword evidence="6 16" id="KW-0106">Calcium</keyword>
<dbReference type="GO" id="GO:0046872">
    <property type="term" value="F:metal ion binding"/>
    <property type="evidence" value="ECO:0007669"/>
    <property type="project" value="UniProtKB-KW"/>
</dbReference>
<feature type="binding site" evidence="12">
    <location>
        <position position="522"/>
    </location>
    <ligand>
        <name>substrate</name>
    </ligand>
</feature>
<dbReference type="Pfam" id="PF22613">
    <property type="entry name" value="Transketolase_C_1"/>
    <property type="match status" value="1"/>
</dbReference>
<feature type="binding site" evidence="12">
    <location>
        <position position="264"/>
    </location>
    <ligand>
        <name>substrate</name>
    </ligand>
</feature>
<reference evidence="19 20" key="1">
    <citation type="submission" date="2019-09" db="EMBL/GenBank/DDBJ databases">
        <title>Salinarimonas rosea gen. nov., sp. nov., a new member of the a-2 subgroup of the Proteobacteria.</title>
        <authorList>
            <person name="Liu J."/>
        </authorList>
    </citation>
    <scope>NUCLEOTIDE SEQUENCE [LARGE SCALE GENOMIC DNA]</scope>
    <source>
        <strain evidence="19 20">BN140002</strain>
    </source>
</reference>
<dbReference type="CDD" id="cd07033">
    <property type="entry name" value="TPP_PYR_DXS_TK_like"/>
    <property type="match status" value="1"/>
</dbReference>
<evidence type="ECO:0000256" key="15">
    <source>
        <dbReference type="PIRSR" id="PIRSR605478-5"/>
    </source>
</evidence>
<dbReference type="PANTHER" id="PTHR43522:SF2">
    <property type="entry name" value="TRANSKETOLASE 1-RELATED"/>
    <property type="match status" value="1"/>
</dbReference>
<dbReference type="InterPro" id="IPR009014">
    <property type="entry name" value="Transketo_C/PFOR_II"/>
</dbReference>
<dbReference type="Gene3D" id="3.40.50.920">
    <property type="match status" value="1"/>
</dbReference>
<feature type="binding site" evidence="14">
    <location>
        <position position="160"/>
    </location>
    <ligand>
        <name>Mg(2+)</name>
        <dbReference type="ChEBI" id="CHEBI:18420"/>
    </ligand>
</feature>
<dbReference type="InterPro" id="IPR005474">
    <property type="entry name" value="Transketolase_N"/>
</dbReference>
<evidence type="ECO:0000256" key="11">
    <source>
        <dbReference type="PIRSR" id="PIRSR605478-1"/>
    </source>
</evidence>
<sequence length="668" mass="71148">MPDPIAARVTPSDMANAIRALAMDAVEAAKSGHPGLPMGAADVATTLFAKFLKYDAADPAWPDRDRFVFSAGHGSMLLYSLLFLTGVKPVTLDELKRFRQLDSLTPGHPENFVTPGVETTTGPLGQGLATAVGMAIAERMLAAEFGDEIVDHRTYVLASDGDLMEGISHEAIGLAGHLRLNKLTVLWDDNGISIDGPLSLSDTTDQLKRFEACGWRAMRVDGHDPAAIARALRKAQASDRPTLIACKTVIGFGAPKKAGTSKAHGEPLGPEELAGAKAALGWTHAPFEIPDEILKAWRRVGKRGRNERKAWEERVAALAPDRRAELERRLKGDLPTGFADAIAGLKGRLAAEPATVATRKASEMALEAITAVTPELVLGSADLTPSNNTKTKGLTAISPGQYAGRYIHYGIREHGMAAAMNGIVLHGGLRPAGATFMVFTDYARPSMRLSALMGAPVVYVMTHDSIGLGEDGPTHQPVEHLAALRSMPNMRVFRPADAIETAEAWQLALERRDGPTTLSLTRQNLAPARRDGGAENRSAQGAYELSPADGEAAATIFASGSEVEIALAAQAQLKERGVPARVVSVPSLDLFLAQDESVRRAVVGTAPVRVAVEAAVRFGWDAVIGDEGSFVGMASFGASAPYKDLYRHFGITAEAVTEAVLRRHNRRG</sequence>
<feature type="binding site" evidence="12">
    <location>
        <position position="386"/>
    </location>
    <ligand>
        <name>substrate</name>
    </ligand>
</feature>
<comment type="caution">
    <text evidence="19">The sequence shown here is derived from an EMBL/GenBank/DDBJ whole genome shotgun (WGS) entry which is preliminary data.</text>
</comment>
<proteinExistence type="inferred from homology"/>
<feature type="binding site" evidence="14">
    <location>
        <position position="190"/>
    </location>
    <ligand>
        <name>Mg(2+)</name>
        <dbReference type="ChEBI" id="CHEBI:18420"/>
    </ligand>
</feature>
<dbReference type="SMART" id="SM00861">
    <property type="entry name" value="Transket_pyr"/>
    <property type="match status" value="1"/>
</dbReference>
<feature type="binding site" evidence="12">
    <location>
        <position position="33"/>
    </location>
    <ligand>
        <name>substrate</name>
    </ligand>
</feature>
<evidence type="ECO:0000256" key="4">
    <source>
        <dbReference type="ARBA" id="ARBA00022679"/>
    </source>
</evidence>
<comment type="subunit">
    <text evidence="2 16">Homodimer.</text>
</comment>
<name>A0A5B2V3J9_9HYPH</name>
<evidence type="ECO:0000256" key="3">
    <source>
        <dbReference type="ARBA" id="ARBA00013152"/>
    </source>
</evidence>
<keyword evidence="5 14" id="KW-0479">Metal-binding</keyword>
<dbReference type="GO" id="GO:0004802">
    <property type="term" value="F:transketolase activity"/>
    <property type="evidence" value="ECO:0007669"/>
    <property type="project" value="UniProtKB-UniRule"/>
</dbReference>
<dbReference type="InterPro" id="IPR033247">
    <property type="entry name" value="Transketolase_fam"/>
</dbReference>
<evidence type="ECO:0000259" key="18">
    <source>
        <dbReference type="SMART" id="SM00861"/>
    </source>
</evidence>
<feature type="binding site" evidence="12">
    <location>
        <position position="475"/>
    </location>
    <ligand>
        <name>substrate</name>
    </ligand>
</feature>
<feature type="binding site" evidence="12">
    <location>
        <position position="463"/>
    </location>
    <ligand>
        <name>substrate</name>
    </ligand>
</feature>
<dbReference type="Pfam" id="PF00456">
    <property type="entry name" value="Transketolase_N"/>
    <property type="match status" value="1"/>
</dbReference>
<feature type="binding site" evidence="14">
    <location>
        <position position="192"/>
    </location>
    <ligand>
        <name>Mg(2+)</name>
        <dbReference type="ChEBI" id="CHEBI:18420"/>
    </ligand>
</feature>
<dbReference type="SUPFAM" id="SSF52922">
    <property type="entry name" value="TK C-terminal domain-like"/>
    <property type="match status" value="1"/>
</dbReference>
<evidence type="ECO:0000256" key="2">
    <source>
        <dbReference type="ARBA" id="ARBA00011738"/>
    </source>
</evidence>
<dbReference type="InterPro" id="IPR029061">
    <property type="entry name" value="THDP-binding"/>
</dbReference>
<comment type="catalytic activity">
    <reaction evidence="9 16">
        <text>D-sedoheptulose 7-phosphate + D-glyceraldehyde 3-phosphate = aldehydo-D-ribose 5-phosphate + D-xylulose 5-phosphate</text>
        <dbReference type="Rhea" id="RHEA:10508"/>
        <dbReference type="ChEBI" id="CHEBI:57483"/>
        <dbReference type="ChEBI" id="CHEBI:57737"/>
        <dbReference type="ChEBI" id="CHEBI:58273"/>
        <dbReference type="ChEBI" id="CHEBI:59776"/>
        <dbReference type="EC" id="2.2.1.1"/>
    </reaction>
</comment>
<evidence type="ECO:0000256" key="8">
    <source>
        <dbReference type="ARBA" id="ARBA00023052"/>
    </source>
</evidence>
<evidence type="ECO:0000313" key="20">
    <source>
        <dbReference type="Proteomes" id="UP000323142"/>
    </source>
</evidence>
<comment type="cofactor">
    <cofactor evidence="14">
        <name>Mg(2+)</name>
        <dbReference type="ChEBI" id="CHEBI:18420"/>
    </cofactor>
    <text evidence="14">Binds 1 Mg(2+) ion per subunit. Can also utilize other divalent metal cations, such as Ca(2+), Mn(2+) and Co(2+).</text>
</comment>
<feature type="binding site" evidence="13">
    <location>
        <position position="73"/>
    </location>
    <ligand>
        <name>thiamine diphosphate</name>
        <dbReference type="ChEBI" id="CHEBI:58937"/>
    </ligand>
</feature>
<dbReference type="InterPro" id="IPR005478">
    <property type="entry name" value="Transketolase_bac-like"/>
</dbReference>
<evidence type="ECO:0000256" key="14">
    <source>
        <dbReference type="PIRSR" id="PIRSR605478-4"/>
    </source>
</evidence>
<dbReference type="PROSITE" id="PS00801">
    <property type="entry name" value="TRANSKETOLASE_1"/>
    <property type="match status" value="1"/>
</dbReference>
<evidence type="ECO:0000256" key="13">
    <source>
        <dbReference type="PIRSR" id="PIRSR605478-3"/>
    </source>
</evidence>
<accession>A0A5B2V3J9</accession>
<dbReference type="FunFam" id="3.40.50.970:FF:000004">
    <property type="entry name" value="Transketolase"/>
    <property type="match status" value="1"/>
</dbReference>
<dbReference type="AlphaFoldDB" id="A0A5B2V3J9"/>
<dbReference type="CDD" id="cd02012">
    <property type="entry name" value="TPP_TK"/>
    <property type="match status" value="1"/>
</dbReference>
<feature type="binding site" evidence="13">
    <location>
        <position position="161"/>
    </location>
    <ligand>
        <name>thiamine diphosphate</name>
        <dbReference type="ChEBI" id="CHEBI:58937"/>
    </ligand>
</feature>
<keyword evidence="4 16" id="KW-0808">Transferase</keyword>
<dbReference type="InterPro" id="IPR005475">
    <property type="entry name" value="Transketolase-like_Pyr-bd"/>
</dbReference>
<feature type="region of interest" description="Disordered" evidence="17">
    <location>
        <begin position="524"/>
        <end position="545"/>
    </location>
</feature>
<evidence type="ECO:0000256" key="9">
    <source>
        <dbReference type="ARBA" id="ARBA00049473"/>
    </source>
</evidence>
<comment type="function">
    <text evidence="16">Catalyzes the transfer of a two-carbon ketol group from a ketose donor to an aldose acceptor, via a covalent intermediate with the cofactor thiamine pyrophosphate.</text>
</comment>
<reference evidence="19 20" key="2">
    <citation type="submission" date="2019-09" db="EMBL/GenBank/DDBJ databases">
        <authorList>
            <person name="Jin C."/>
        </authorList>
    </citation>
    <scope>NUCLEOTIDE SEQUENCE [LARGE SCALE GENOMIC DNA]</scope>
    <source>
        <strain evidence="19 20">BN140002</strain>
    </source>
</reference>
<dbReference type="SUPFAM" id="SSF52518">
    <property type="entry name" value="Thiamin diphosphate-binding fold (THDP-binding)"/>
    <property type="match status" value="2"/>
</dbReference>
<feature type="binding site" evidence="13">
    <location>
        <position position="190"/>
    </location>
    <ligand>
        <name>thiamine diphosphate</name>
        <dbReference type="ChEBI" id="CHEBI:58937"/>
    </ligand>
</feature>
<keyword evidence="7 14" id="KW-0460">Magnesium</keyword>
<evidence type="ECO:0000256" key="6">
    <source>
        <dbReference type="ARBA" id="ARBA00022837"/>
    </source>
</evidence>
<feature type="binding site" evidence="12">
    <location>
        <position position="359"/>
    </location>
    <ligand>
        <name>substrate</name>
    </ligand>
</feature>
<dbReference type="PANTHER" id="PTHR43522">
    <property type="entry name" value="TRANSKETOLASE"/>
    <property type="match status" value="1"/>
</dbReference>
<dbReference type="GO" id="GO:0006098">
    <property type="term" value="P:pentose-phosphate shunt"/>
    <property type="evidence" value="ECO:0007669"/>
    <property type="project" value="TreeGrafter"/>
</dbReference>
<protein>
    <recommendedName>
        <fullName evidence="3 10">Transketolase</fullName>
        <ecNumber evidence="3 10">2.2.1.1</ecNumber>
    </recommendedName>
</protein>
<feature type="binding site" evidence="13">
    <location>
        <position position="439"/>
    </location>
    <ligand>
        <name>thiamine diphosphate</name>
        <dbReference type="ChEBI" id="CHEBI:58937"/>
    </ligand>
</feature>
<dbReference type="EMBL" id="VUOA01000054">
    <property type="protein sequence ID" value="KAA2233428.1"/>
    <property type="molecule type" value="Genomic_DNA"/>
</dbReference>
<dbReference type="FunFam" id="3.40.50.970:FF:000003">
    <property type="entry name" value="Transketolase"/>
    <property type="match status" value="1"/>
</dbReference>
<evidence type="ECO:0000256" key="16">
    <source>
        <dbReference type="RuleBase" id="RU004996"/>
    </source>
</evidence>
<feature type="binding site" evidence="12">
    <location>
        <position position="471"/>
    </location>
    <ligand>
        <name>substrate</name>
    </ligand>
</feature>
<dbReference type="Pfam" id="PF02779">
    <property type="entry name" value="Transket_pyr"/>
    <property type="match status" value="1"/>
</dbReference>
<feature type="site" description="Important for catalytic activity" evidence="15">
    <location>
        <position position="33"/>
    </location>
</feature>
<dbReference type="Proteomes" id="UP000323142">
    <property type="component" value="Unassembled WGS sequence"/>
</dbReference>
<evidence type="ECO:0000256" key="1">
    <source>
        <dbReference type="ARBA" id="ARBA00007131"/>
    </source>
</evidence>
<feature type="site" description="Important for catalytic activity" evidence="15">
    <location>
        <position position="264"/>
    </location>
</feature>
<keyword evidence="20" id="KW-1185">Reference proteome</keyword>
<feature type="domain" description="Transketolase-like pyrimidine-binding" evidence="18">
    <location>
        <begin position="356"/>
        <end position="528"/>
    </location>
</feature>
<dbReference type="Gene3D" id="3.40.50.970">
    <property type="match status" value="2"/>
</dbReference>
<feature type="active site" description="Proton donor" evidence="11">
    <location>
        <position position="413"/>
    </location>
</feature>
<comment type="cofactor">
    <cofactor evidence="13">
        <name>thiamine diphosphate</name>
        <dbReference type="ChEBI" id="CHEBI:58937"/>
    </cofactor>
    <text evidence="13">Binds 1 thiamine pyrophosphate per subunit. During the reaction, the substrate forms a covalent intermediate with the cofactor.</text>
</comment>
<dbReference type="InterPro" id="IPR049557">
    <property type="entry name" value="Transketolase_CS"/>
</dbReference>
<evidence type="ECO:0000256" key="5">
    <source>
        <dbReference type="ARBA" id="ARBA00022723"/>
    </source>
</evidence>
<gene>
    <name evidence="19" type="primary">tkt</name>
    <name evidence="19" type="ORF">F0L46_24590</name>
</gene>
<dbReference type="InterPro" id="IPR055152">
    <property type="entry name" value="Transketolase-like_C_2"/>
</dbReference>
<comment type="cofactor">
    <cofactor evidence="16">
        <name>Mg(2+)</name>
        <dbReference type="ChEBI" id="CHEBI:18420"/>
    </cofactor>
    <cofactor evidence="16">
        <name>Ca(2+)</name>
        <dbReference type="ChEBI" id="CHEBI:29108"/>
    </cofactor>
    <cofactor evidence="16">
        <name>Mn(2+)</name>
        <dbReference type="ChEBI" id="CHEBI:29035"/>
    </cofactor>
    <cofactor evidence="16">
        <name>Co(2+)</name>
        <dbReference type="ChEBI" id="CHEBI:48828"/>
    </cofactor>
    <text evidence="16">Binds 1 Mg(2+) ion per subunit. Can also utilize other divalent metal cations, such as Ca(2+), Mn(2+) and Co(2+).</text>
</comment>
<organism evidence="19 20">
    <name type="scientific">Salinarimonas soli</name>
    <dbReference type="NCBI Taxonomy" id="1638099"/>
    <lineage>
        <taxon>Bacteria</taxon>
        <taxon>Pseudomonadati</taxon>
        <taxon>Pseudomonadota</taxon>
        <taxon>Alphaproteobacteria</taxon>
        <taxon>Hyphomicrobiales</taxon>
        <taxon>Salinarimonadaceae</taxon>
        <taxon>Salinarimonas</taxon>
    </lineage>
</organism>
<evidence type="ECO:0000256" key="17">
    <source>
        <dbReference type="SAM" id="MobiDB-lite"/>
    </source>
</evidence>
<evidence type="ECO:0000256" key="10">
    <source>
        <dbReference type="NCBIfam" id="TIGR00232"/>
    </source>
</evidence>
<dbReference type="NCBIfam" id="TIGR00232">
    <property type="entry name" value="tktlase_bact"/>
    <property type="match status" value="1"/>
</dbReference>
<evidence type="ECO:0000256" key="12">
    <source>
        <dbReference type="PIRSR" id="PIRSR605478-2"/>
    </source>
</evidence>
<dbReference type="OrthoDB" id="8732661at2"/>
<evidence type="ECO:0000313" key="19">
    <source>
        <dbReference type="EMBL" id="KAA2233428.1"/>
    </source>
</evidence>